<dbReference type="AlphaFoldDB" id="A0A8H4QN78"/>
<dbReference type="Proteomes" id="UP000521872">
    <property type="component" value="Unassembled WGS sequence"/>
</dbReference>
<dbReference type="PANTHER" id="PTHR38847">
    <property type="match status" value="1"/>
</dbReference>
<organism evidence="2 3">
    <name type="scientific">Agrocybe pediades</name>
    <dbReference type="NCBI Taxonomy" id="84607"/>
    <lineage>
        <taxon>Eukaryota</taxon>
        <taxon>Fungi</taxon>
        <taxon>Dikarya</taxon>
        <taxon>Basidiomycota</taxon>
        <taxon>Agaricomycotina</taxon>
        <taxon>Agaricomycetes</taxon>
        <taxon>Agaricomycetidae</taxon>
        <taxon>Agaricales</taxon>
        <taxon>Agaricineae</taxon>
        <taxon>Strophariaceae</taxon>
        <taxon>Agrocybe</taxon>
    </lineage>
</organism>
<proteinExistence type="predicted"/>
<comment type="caution">
    <text evidence="2">The sequence shown here is derived from an EMBL/GenBank/DDBJ whole genome shotgun (WGS) entry which is preliminary data.</text>
</comment>
<dbReference type="InterPro" id="IPR025649">
    <property type="entry name" value="DUF4360"/>
</dbReference>
<keyword evidence="3" id="KW-1185">Reference proteome</keyword>
<evidence type="ECO:0000256" key="1">
    <source>
        <dbReference type="SAM" id="SignalP"/>
    </source>
</evidence>
<dbReference type="Pfam" id="PF14273">
    <property type="entry name" value="DUF4360"/>
    <property type="match status" value="2"/>
</dbReference>
<protein>
    <submittedName>
        <fullName evidence="2">Uncharacterized protein</fullName>
    </submittedName>
</protein>
<keyword evidence="1" id="KW-0732">Signal</keyword>
<reference evidence="2 3" key="1">
    <citation type="submission" date="2019-12" db="EMBL/GenBank/DDBJ databases">
        <authorList>
            <person name="Floudas D."/>
            <person name="Bentzer J."/>
            <person name="Ahren D."/>
            <person name="Johansson T."/>
            <person name="Persson P."/>
            <person name="Tunlid A."/>
        </authorList>
    </citation>
    <scope>NUCLEOTIDE SEQUENCE [LARGE SCALE GENOMIC DNA]</scope>
    <source>
        <strain evidence="2 3">CBS 102.39</strain>
    </source>
</reference>
<gene>
    <name evidence="2" type="ORF">D9613_007917</name>
</gene>
<feature type="chain" id="PRO_5034441249" evidence="1">
    <location>
        <begin position="21"/>
        <end position="241"/>
    </location>
</feature>
<name>A0A8H4QN78_9AGAR</name>
<sequence length="241" mass="25526">MVKFYTTATTLLAFVLAACAAPQRSGSPPSNGLPVITDPPPGFNITSLGVNGSGCPPGSAYYLLNEAKTAVTVSFSQYFAEVGPGSLSARTARIANLLLVFRFLEDFLSALPLSTTAVTTNLTKPSLLLSSRSTTSKDKCSKLPPAQTSSGQLMVRMSSICNTSSSLRPFPYRWSGATYTYRDSFDLVATVTSPCGAPAVLNIVSDLRASNTKNTKGSGYIATDSIDTALQQTFGFQWLKC</sequence>
<feature type="signal peptide" evidence="1">
    <location>
        <begin position="1"/>
        <end position="20"/>
    </location>
</feature>
<dbReference type="PROSITE" id="PS51257">
    <property type="entry name" value="PROKAR_LIPOPROTEIN"/>
    <property type="match status" value="1"/>
</dbReference>
<evidence type="ECO:0000313" key="3">
    <source>
        <dbReference type="Proteomes" id="UP000521872"/>
    </source>
</evidence>
<dbReference type="EMBL" id="JAACJL010000045">
    <property type="protein sequence ID" value="KAF4614164.1"/>
    <property type="molecule type" value="Genomic_DNA"/>
</dbReference>
<evidence type="ECO:0000313" key="2">
    <source>
        <dbReference type="EMBL" id="KAF4614164.1"/>
    </source>
</evidence>
<accession>A0A8H4QN78</accession>
<dbReference type="PANTHER" id="PTHR38847:SF1">
    <property type="entry name" value="PSEUDOURIDINE SYNTHASE RSUA_RLUA-LIKE DOMAIN-CONTAINING PROTEIN"/>
    <property type="match status" value="1"/>
</dbReference>